<feature type="signal peptide" evidence="1">
    <location>
        <begin position="1"/>
        <end position="20"/>
    </location>
</feature>
<evidence type="ECO:0000256" key="1">
    <source>
        <dbReference type="SAM" id="SignalP"/>
    </source>
</evidence>
<dbReference type="AlphaFoldDB" id="A0A1X1GRA0"/>
<reference evidence="2 3" key="1">
    <citation type="journal article" date="2016" name="Eur. J. Clin. Microbiol. Infect. Dis.">
        <title>Whole genome sequencing as a tool for phylogenetic analysis of clinical strains of Mitis group streptococci.</title>
        <authorList>
            <person name="Rasmussen L.H."/>
            <person name="Dargis R."/>
            <person name="Hojholt K."/>
            <person name="Christensen J.J."/>
            <person name="Skovgaard O."/>
            <person name="Justesen U.S."/>
            <person name="Rosenvinge F.S."/>
            <person name="Moser C."/>
            <person name="Lukjancenko O."/>
            <person name="Rasmussen S."/>
            <person name="Nielsen X.C."/>
        </authorList>
    </citation>
    <scope>NUCLEOTIDE SEQUENCE [LARGE SCALE GENOMIC DNA]</scope>
    <source>
        <strain evidence="2 3">OD_314165_09</strain>
    </source>
</reference>
<evidence type="ECO:0000313" key="3">
    <source>
        <dbReference type="Proteomes" id="UP000193030"/>
    </source>
</evidence>
<feature type="chain" id="PRO_5039560641" description="Phage protein" evidence="1">
    <location>
        <begin position="21"/>
        <end position="172"/>
    </location>
</feature>
<evidence type="ECO:0008006" key="4">
    <source>
        <dbReference type="Google" id="ProtNLM"/>
    </source>
</evidence>
<name>A0A1X1GRA0_STROR</name>
<dbReference type="PROSITE" id="PS51257">
    <property type="entry name" value="PROKAR_LIPOPROTEIN"/>
    <property type="match status" value="1"/>
</dbReference>
<accession>A0A1X1GRA0</accession>
<keyword evidence="1" id="KW-0732">Signal</keyword>
<sequence>MKKIFSISSVLLCTLFLSTACTNQTQNSSSAPSTQSSSSDEDISVETYFDKLLSKVDKVTTDNYKSDDYKIYDYKTVLREPEKFFSLKMRIDNLEIVQIFKEGKYKKILATQPSGNFYMLFMETKRIEKRFLEKDHLSVNGRYLLSYEYTTNSNKEKSVPLIYVDAYLMLKN</sequence>
<dbReference type="Proteomes" id="UP000193030">
    <property type="component" value="Unassembled WGS sequence"/>
</dbReference>
<protein>
    <recommendedName>
        <fullName evidence="4">Phage protein</fullName>
    </recommendedName>
</protein>
<dbReference type="EMBL" id="NCUG01000015">
    <property type="protein sequence ID" value="ORO49387.1"/>
    <property type="molecule type" value="Genomic_DNA"/>
</dbReference>
<proteinExistence type="predicted"/>
<organism evidence="2 3">
    <name type="scientific">Streptococcus oralis subsp. tigurinus</name>
    <dbReference type="NCBI Taxonomy" id="1077464"/>
    <lineage>
        <taxon>Bacteria</taxon>
        <taxon>Bacillati</taxon>
        <taxon>Bacillota</taxon>
        <taxon>Bacilli</taxon>
        <taxon>Lactobacillales</taxon>
        <taxon>Streptococcaceae</taxon>
        <taxon>Streptococcus</taxon>
    </lineage>
</organism>
<dbReference type="RefSeq" id="WP_084874381.1">
    <property type="nucleotide sequence ID" value="NZ_NCUG01000015.1"/>
</dbReference>
<gene>
    <name evidence="2" type="ORF">B7725_02410</name>
</gene>
<comment type="caution">
    <text evidence="2">The sequence shown here is derived from an EMBL/GenBank/DDBJ whole genome shotgun (WGS) entry which is preliminary data.</text>
</comment>
<evidence type="ECO:0000313" key="2">
    <source>
        <dbReference type="EMBL" id="ORO49387.1"/>
    </source>
</evidence>